<dbReference type="Pfam" id="PF02753">
    <property type="entry name" value="PapD_C"/>
    <property type="match status" value="1"/>
</dbReference>
<evidence type="ECO:0000256" key="4">
    <source>
        <dbReference type="ARBA" id="ARBA00022764"/>
    </source>
</evidence>
<dbReference type="Pfam" id="PF00345">
    <property type="entry name" value="PapD_N"/>
    <property type="match status" value="1"/>
</dbReference>
<dbReference type="InterPro" id="IPR036316">
    <property type="entry name" value="Pili_assmbl_chap_C_dom_sf"/>
</dbReference>
<organism evidence="9 10">
    <name type="scientific">Pseudomonas protegens</name>
    <dbReference type="NCBI Taxonomy" id="380021"/>
    <lineage>
        <taxon>Bacteria</taxon>
        <taxon>Pseudomonadati</taxon>
        <taxon>Pseudomonadota</taxon>
        <taxon>Gammaproteobacteria</taxon>
        <taxon>Pseudomonadales</taxon>
        <taxon>Pseudomonadaceae</taxon>
        <taxon>Pseudomonas</taxon>
    </lineage>
</organism>
<evidence type="ECO:0000313" key="10">
    <source>
        <dbReference type="Proteomes" id="UP000244178"/>
    </source>
</evidence>
<accession>A0A2T6GHN2</accession>
<evidence type="ECO:0000313" key="9">
    <source>
        <dbReference type="EMBL" id="PUA43660.1"/>
    </source>
</evidence>
<sequence length="243" mass="26631">MTTFPRFRGALLCASLALLWPVPQASAGIMLNGTRIILNADERSASTIVSNLTSSDYAVQTWVNDAADSKGSLSPFIAMPALFKVRAGEEQVVRIIKTPGQLPEDRESVFYFNAQEIPLLEQKQENTLKVAVRTRVKLFYRPGHLPGSAQDAPGQLTWKLLAQPSGTVLQVTNPSAYHITFIAIRVMDGDTPIELQDVDMVAPKSTQDFPLKRRLKSGSATVEFSIINDYGGYSDPLKSSATF</sequence>
<protein>
    <submittedName>
        <fullName evidence="9">Molecular chaperone</fullName>
    </submittedName>
</protein>
<reference evidence="9 10" key="1">
    <citation type="submission" date="2018-03" db="EMBL/GenBank/DDBJ databases">
        <title>Draft genome sequence of the plant growth promoting rhizobacterium Pseudomonas protegens strain BNJ-SS-45 isolated from wheat (Triticum aestivum) rhizosphere.</title>
        <authorList>
            <person name="Bajpai A."/>
            <person name="Shende K."/>
            <person name="Meena N."/>
            <person name="Upadhyayula S.R."/>
            <person name="Suravajhala P."/>
            <person name="Medicherla K.M."/>
            <person name="Johri B.N."/>
        </authorList>
    </citation>
    <scope>NUCLEOTIDE SEQUENCE [LARGE SCALE GENOMIC DNA]</scope>
    <source>
        <strain evidence="9 10">BNJ-SS-45</strain>
    </source>
</reference>
<dbReference type="EMBL" id="PYJM01000005">
    <property type="protein sequence ID" value="PUA43660.1"/>
    <property type="molecule type" value="Genomic_DNA"/>
</dbReference>
<dbReference type="GO" id="GO:0071555">
    <property type="term" value="P:cell wall organization"/>
    <property type="evidence" value="ECO:0007669"/>
    <property type="project" value="InterPro"/>
</dbReference>
<dbReference type="InterPro" id="IPR013783">
    <property type="entry name" value="Ig-like_fold"/>
</dbReference>
<dbReference type="PRINTS" id="PR00969">
    <property type="entry name" value="CHAPERONPILI"/>
</dbReference>
<dbReference type="SUPFAM" id="SSF49584">
    <property type="entry name" value="Periplasmic chaperone C-domain"/>
    <property type="match status" value="1"/>
</dbReference>
<dbReference type="InterPro" id="IPR016148">
    <property type="entry name" value="Pili_assmbl_chaperone_C"/>
</dbReference>
<dbReference type="InterPro" id="IPR016147">
    <property type="entry name" value="Pili_assmbl_chaperone_N"/>
</dbReference>
<proteinExistence type="inferred from homology"/>
<gene>
    <name evidence="9" type="ORF">C5U62_22370</name>
</gene>
<dbReference type="SUPFAM" id="SSF49354">
    <property type="entry name" value="PapD-like"/>
    <property type="match status" value="1"/>
</dbReference>
<dbReference type="RefSeq" id="WP_060841976.1">
    <property type="nucleotide sequence ID" value="NZ_PIZE01000002.1"/>
</dbReference>
<comment type="caution">
    <text evidence="9">The sequence shown here is derived from an EMBL/GenBank/DDBJ whole genome shotgun (WGS) entry which is preliminary data.</text>
</comment>
<feature type="chain" id="PRO_5015525594" evidence="6">
    <location>
        <begin position="28"/>
        <end position="243"/>
    </location>
</feature>
<keyword evidence="5" id="KW-0143">Chaperone</keyword>
<evidence type="ECO:0000256" key="6">
    <source>
        <dbReference type="SAM" id="SignalP"/>
    </source>
</evidence>
<keyword evidence="4" id="KW-0574">Periplasm</keyword>
<evidence type="ECO:0000256" key="1">
    <source>
        <dbReference type="ARBA" id="ARBA00004418"/>
    </source>
</evidence>
<name>A0A2T6GHN2_9PSED</name>
<evidence type="ECO:0000259" key="8">
    <source>
        <dbReference type="Pfam" id="PF02753"/>
    </source>
</evidence>
<dbReference type="PANTHER" id="PTHR30251">
    <property type="entry name" value="PILUS ASSEMBLY CHAPERONE"/>
    <property type="match status" value="1"/>
</dbReference>
<dbReference type="InterPro" id="IPR001829">
    <property type="entry name" value="Pili_assmbl_chaperone_bac"/>
</dbReference>
<comment type="subcellular location">
    <subcellularLocation>
        <location evidence="1">Periplasm</location>
    </subcellularLocation>
</comment>
<dbReference type="GO" id="GO:0030288">
    <property type="term" value="C:outer membrane-bounded periplasmic space"/>
    <property type="evidence" value="ECO:0007669"/>
    <property type="project" value="InterPro"/>
</dbReference>
<dbReference type="AlphaFoldDB" id="A0A2T6GHN2"/>
<dbReference type="Gene3D" id="2.60.40.10">
    <property type="entry name" value="Immunoglobulins"/>
    <property type="match status" value="2"/>
</dbReference>
<comment type="similarity">
    <text evidence="2">Belongs to the periplasmic pilus chaperone family.</text>
</comment>
<feature type="signal peptide" evidence="6">
    <location>
        <begin position="1"/>
        <end position="27"/>
    </location>
</feature>
<dbReference type="Proteomes" id="UP000244178">
    <property type="component" value="Unassembled WGS sequence"/>
</dbReference>
<evidence type="ECO:0000256" key="2">
    <source>
        <dbReference type="ARBA" id="ARBA00007399"/>
    </source>
</evidence>
<dbReference type="InterPro" id="IPR050643">
    <property type="entry name" value="Periplasmic_pilus_chap"/>
</dbReference>
<feature type="domain" description="Pili assembly chaperone N-terminal" evidence="7">
    <location>
        <begin position="28"/>
        <end position="145"/>
    </location>
</feature>
<dbReference type="PANTHER" id="PTHR30251:SF2">
    <property type="entry name" value="FIMBRIAL CHAPERONE YADV-RELATED"/>
    <property type="match status" value="1"/>
</dbReference>
<keyword evidence="3 6" id="KW-0732">Signal</keyword>
<evidence type="ECO:0000256" key="5">
    <source>
        <dbReference type="ARBA" id="ARBA00023186"/>
    </source>
</evidence>
<evidence type="ECO:0000259" key="7">
    <source>
        <dbReference type="Pfam" id="PF00345"/>
    </source>
</evidence>
<evidence type="ECO:0000256" key="3">
    <source>
        <dbReference type="ARBA" id="ARBA00022729"/>
    </source>
</evidence>
<dbReference type="InterPro" id="IPR008962">
    <property type="entry name" value="PapD-like_sf"/>
</dbReference>
<feature type="domain" description="Pili assembly chaperone C-terminal" evidence="8">
    <location>
        <begin position="171"/>
        <end position="234"/>
    </location>
</feature>